<comment type="function">
    <text evidence="4">Functions in the N-end rule pathway of protein degradation where it conjugates Leu from its aminoacyl-tRNA to the N-termini of proteins containing an N-terminal aspartate or glutamate.</text>
</comment>
<evidence type="ECO:0000256" key="3">
    <source>
        <dbReference type="ARBA" id="ARBA00023315"/>
    </source>
</evidence>
<dbReference type="AlphaFoldDB" id="A0A2N8ZCK6"/>
<dbReference type="InterPro" id="IPR030700">
    <property type="entry name" value="N-end_Aminoacyl_Trfase"/>
</dbReference>
<comment type="similarity">
    <text evidence="4">Belongs to the R-transferase family. Bpt subfamily.</text>
</comment>
<dbReference type="GO" id="GO:0004057">
    <property type="term" value="F:arginyl-tRNA--protein transferase activity"/>
    <property type="evidence" value="ECO:0007669"/>
    <property type="project" value="InterPro"/>
</dbReference>
<dbReference type="NCBIfam" id="NF002346">
    <property type="entry name" value="PRK01305.2-3"/>
    <property type="match status" value="1"/>
</dbReference>
<dbReference type="KEGG" id="vta:A1651"/>
<protein>
    <recommendedName>
        <fullName evidence="4">Aspartate/glutamate leucyltransferase</fullName>
        <ecNumber evidence="4">2.3.2.29</ecNumber>
    </recommendedName>
</protein>
<dbReference type="NCBIfam" id="NF002345">
    <property type="entry name" value="PRK01305.2-2"/>
    <property type="match status" value="1"/>
</dbReference>
<dbReference type="Proteomes" id="UP000235828">
    <property type="component" value="Chromosome A"/>
</dbReference>
<dbReference type="PANTHER" id="PTHR21367">
    <property type="entry name" value="ARGININE-TRNA-PROTEIN TRANSFERASE 1"/>
    <property type="match status" value="1"/>
</dbReference>
<name>A0A2N8ZCK6_9VIBR</name>
<keyword evidence="2 4" id="KW-0808">Transferase</keyword>
<dbReference type="PIRSF" id="PIRSF037208">
    <property type="entry name" value="ATE_pro_prd"/>
    <property type="match status" value="1"/>
</dbReference>
<dbReference type="OrthoDB" id="9782022at2"/>
<evidence type="ECO:0000256" key="2">
    <source>
        <dbReference type="ARBA" id="ARBA00022679"/>
    </source>
</evidence>
<reference evidence="7 8" key="1">
    <citation type="submission" date="2017-10" db="EMBL/GenBank/DDBJ databases">
        <authorList>
            <person name="Banno H."/>
            <person name="Chua N.-H."/>
        </authorList>
    </citation>
    <scope>NUCLEOTIDE SEQUENCE [LARGE SCALE GENOMIC DNA]</scope>
    <source>
        <strain evidence="7">Vibrio tapetis CECT4600</strain>
    </source>
</reference>
<keyword evidence="3 4" id="KW-0012">Acyltransferase</keyword>
<evidence type="ECO:0000256" key="1">
    <source>
        <dbReference type="ARBA" id="ARBA00022490"/>
    </source>
</evidence>
<dbReference type="HAMAP" id="MF_00689">
    <property type="entry name" value="Bpt"/>
    <property type="match status" value="1"/>
</dbReference>
<evidence type="ECO:0000256" key="4">
    <source>
        <dbReference type="HAMAP-Rule" id="MF_00689"/>
    </source>
</evidence>
<dbReference type="InterPro" id="IPR007471">
    <property type="entry name" value="N-end_Aminoacyl_Trfase_N"/>
</dbReference>
<dbReference type="Pfam" id="PF04377">
    <property type="entry name" value="ATE_C"/>
    <property type="match status" value="1"/>
</dbReference>
<keyword evidence="1 4" id="KW-0963">Cytoplasm</keyword>
<dbReference type="GO" id="GO:0008914">
    <property type="term" value="F:leucyl-tRNA--protein transferase activity"/>
    <property type="evidence" value="ECO:0007669"/>
    <property type="project" value="UniProtKB-UniRule"/>
</dbReference>
<evidence type="ECO:0000259" key="5">
    <source>
        <dbReference type="Pfam" id="PF04376"/>
    </source>
</evidence>
<evidence type="ECO:0000313" key="7">
    <source>
        <dbReference type="EMBL" id="SON49630.1"/>
    </source>
</evidence>
<keyword evidence="8" id="KW-1185">Reference proteome</keyword>
<dbReference type="NCBIfam" id="NF002342">
    <property type="entry name" value="PRK01305.1-3"/>
    <property type="match status" value="1"/>
</dbReference>
<sequence length="233" mass="27168">MNEKDKTLIRIGLTENHPCSYLKDQQERVAVIMDEKLHTNAGYELLMANGFRRSGATIYKPQCDECQACQSLRVNIAGYSPSKSHKRLISKAGDIEWEMKDEMDENWFELYERYINQRHSSGSMFPAKRKEFSEFSKNQWLNTKYLHVYQDQKLLAIAVTDVMSDCSSAFYTFFDPDSEISLGTLCVLLQIAHCKQSGKQWLYLGYQIDDCAAMNYKVRFQPHQKLVNKQWRG</sequence>
<accession>A0A2N8ZCK6</accession>
<dbReference type="GO" id="GO:0005737">
    <property type="term" value="C:cytoplasm"/>
    <property type="evidence" value="ECO:0007669"/>
    <property type="project" value="UniProtKB-SubCell"/>
</dbReference>
<gene>
    <name evidence="7" type="primary">ate</name>
    <name evidence="4" type="synonym">bpt</name>
    <name evidence="7" type="ORF">VTAP4600_A1651</name>
</gene>
<dbReference type="InterPro" id="IPR017138">
    <property type="entry name" value="Asp_Glu_LeuTrfase"/>
</dbReference>
<dbReference type="InterPro" id="IPR007472">
    <property type="entry name" value="N-end_Aminoacyl_Trfase_C"/>
</dbReference>
<dbReference type="InterPro" id="IPR016181">
    <property type="entry name" value="Acyl_CoA_acyltransferase"/>
</dbReference>
<feature type="domain" description="N-end rule aminoacyl transferase C-terminal" evidence="6">
    <location>
        <begin position="107"/>
        <end position="226"/>
    </location>
</feature>
<dbReference type="EC" id="2.3.2.29" evidence="4"/>
<organism evidence="7 8">
    <name type="scientific">Vibrio tapetis subsp. tapetis</name>
    <dbReference type="NCBI Taxonomy" id="1671868"/>
    <lineage>
        <taxon>Bacteria</taxon>
        <taxon>Pseudomonadati</taxon>
        <taxon>Pseudomonadota</taxon>
        <taxon>Gammaproteobacteria</taxon>
        <taxon>Vibrionales</taxon>
        <taxon>Vibrionaceae</taxon>
        <taxon>Vibrio</taxon>
    </lineage>
</organism>
<evidence type="ECO:0000313" key="8">
    <source>
        <dbReference type="Proteomes" id="UP000235828"/>
    </source>
</evidence>
<dbReference type="SUPFAM" id="SSF55729">
    <property type="entry name" value="Acyl-CoA N-acyltransferases (Nat)"/>
    <property type="match status" value="1"/>
</dbReference>
<dbReference type="RefSeq" id="WP_102522263.1">
    <property type="nucleotide sequence ID" value="NZ_LT960611.1"/>
</dbReference>
<dbReference type="GO" id="GO:0071596">
    <property type="term" value="P:ubiquitin-dependent protein catabolic process via the N-end rule pathway"/>
    <property type="evidence" value="ECO:0007669"/>
    <property type="project" value="InterPro"/>
</dbReference>
<comment type="subcellular location">
    <subcellularLocation>
        <location evidence="4">Cytoplasm</location>
    </subcellularLocation>
</comment>
<evidence type="ECO:0000259" key="6">
    <source>
        <dbReference type="Pfam" id="PF04377"/>
    </source>
</evidence>
<dbReference type="EMBL" id="LT960611">
    <property type="protein sequence ID" value="SON49630.1"/>
    <property type="molecule type" value="Genomic_DNA"/>
</dbReference>
<feature type="domain" description="N-end aminoacyl transferase N-terminal" evidence="5">
    <location>
        <begin position="17"/>
        <end position="87"/>
    </location>
</feature>
<comment type="catalytic activity">
    <reaction evidence="4">
        <text>N-terminal L-glutamyl-[protein] + L-leucyl-tRNA(Leu) = N-terminal L-leucyl-L-glutamyl-[protein] + tRNA(Leu) + H(+)</text>
        <dbReference type="Rhea" id="RHEA:50412"/>
        <dbReference type="Rhea" id="RHEA-COMP:9613"/>
        <dbReference type="Rhea" id="RHEA-COMP:9622"/>
        <dbReference type="Rhea" id="RHEA-COMP:12664"/>
        <dbReference type="Rhea" id="RHEA-COMP:12668"/>
        <dbReference type="ChEBI" id="CHEBI:15378"/>
        <dbReference type="ChEBI" id="CHEBI:64721"/>
        <dbReference type="ChEBI" id="CHEBI:78442"/>
        <dbReference type="ChEBI" id="CHEBI:78494"/>
        <dbReference type="ChEBI" id="CHEBI:133041"/>
        <dbReference type="EC" id="2.3.2.29"/>
    </reaction>
</comment>
<proteinExistence type="inferred from homology"/>
<dbReference type="PANTHER" id="PTHR21367:SF1">
    <property type="entry name" value="ARGINYL-TRNA--PROTEIN TRANSFERASE 1"/>
    <property type="match status" value="1"/>
</dbReference>
<dbReference type="Pfam" id="PF04376">
    <property type="entry name" value="ATE_N"/>
    <property type="match status" value="1"/>
</dbReference>
<comment type="catalytic activity">
    <reaction evidence="4">
        <text>N-terminal L-aspartyl-[protein] + L-leucyl-tRNA(Leu) = N-terminal L-leucyl-L-aspartyl-[protein] + tRNA(Leu) + H(+)</text>
        <dbReference type="Rhea" id="RHEA:50420"/>
        <dbReference type="Rhea" id="RHEA-COMP:9613"/>
        <dbReference type="Rhea" id="RHEA-COMP:9622"/>
        <dbReference type="Rhea" id="RHEA-COMP:12669"/>
        <dbReference type="Rhea" id="RHEA-COMP:12674"/>
        <dbReference type="ChEBI" id="CHEBI:15378"/>
        <dbReference type="ChEBI" id="CHEBI:64720"/>
        <dbReference type="ChEBI" id="CHEBI:78442"/>
        <dbReference type="ChEBI" id="CHEBI:78494"/>
        <dbReference type="ChEBI" id="CHEBI:133042"/>
        <dbReference type="EC" id="2.3.2.29"/>
    </reaction>
</comment>